<dbReference type="HOGENOM" id="CLU_870123_0_0_1"/>
<feature type="transmembrane region" description="Helical" evidence="1">
    <location>
        <begin position="254"/>
        <end position="274"/>
    </location>
</feature>
<evidence type="ECO:0000313" key="4">
    <source>
        <dbReference type="Proteomes" id="UP000009168"/>
    </source>
</evidence>
<dbReference type="GeneID" id="7846225"/>
<keyword evidence="1" id="KW-1133">Transmembrane helix</keyword>
<feature type="transmembrane region" description="Helical" evidence="1">
    <location>
        <begin position="96"/>
        <end position="115"/>
    </location>
</feature>
<keyword evidence="1 3" id="KW-0812">Transmembrane</keyword>
<reference evidence="4" key="1">
    <citation type="journal article" date="2006" name="PLoS Biol.">
        <title>Macronuclear genome sequence of the ciliate Tetrahymena thermophila, a model eukaryote.</title>
        <authorList>
            <person name="Eisen J.A."/>
            <person name="Coyne R.S."/>
            <person name="Wu M."/>
            <person name="Wu D."/>
            <person name="Thiagarajan M."/>
            <person name="Wortman J.R."/>
            <person name="Badger J.H."/>
            <person name="Ren Q."/>
            <person name="Amedeo P."/>
            <person name="Jones K.M."/>
            <person name="Tallon L.J."/>
            <person name="Delcher A.L."/>
            <person name="Salzberg S.L."/>
            <person name="Silva J.C."/>
            <person name="Haas B.J."/>
            <person name="Majoros W.H."/>
            <person name="Farzad M."/>
            <person name="Carlton J.M."/>
            <person name="Smith R.K. Jr."/>
            <person name="Garg J."/>
            <person name="Pearlman R.E."/>
            <person name="Karrer K.M."/>
            <person name="Sun L."/>
            <person name="Manning G."/>
            <person name="Elde N.C."/>
            <person name="Turkewitz A.P."/>
            <person name="Asai D.J."/>
            <person name="Wilkes D.E."/>
            <person name="Wang Y."/>
            <person name="Cai H."/>
            <person name="Collins K."/>
            <person name="Stewart B.A."/>
            <person name="Lee S.R."/>
            <person name="Wilamowska K."/>
            <person name="Weinberg Z."/>
            <person name="Ruzzo W.L."/>
            <person name="Wloga D."/>
            <person name="Gaertig J."/>
            <person name="Frankel J."/>
            <person name="Tsao C.-C."/>
            <person name="Gorovsky M.A."/>
            <person name="Keeling P.J."/>
            <person name="Waller R.F."/>
            <person name="Patron N.J."/>
            <person name="Cherry J.M."/>
            <person name="Stover N.A."/>
            <person name="Krieger C.J."/>
            <person name="del Toro C."/>
            <person name="Ryder H.F."/>
            <person name="Williamson S.C."/>
            <person name="Barbeau R.A."/>
            <person name="Hamilton E.P."/>
            <person name="Orias E."/>
        </authorList>
    </citation>
    <scope>NUCLEOTIDE SEQUENCE [LARGE SCALE GENOMIC DNA]</scope>
    <source>
        <strain evidence="4">SB210</strain>
    </source>
</reference>
<protein>
    <submittedName>
        <fullName evidence="3">Transmembrane protein, putative</fullName>
    </submittedName>
</protein>
<name>Q23RV9_TETTS</name>
<evidence type="ECO:0000313" key="3">
    <source>
        <dbReference type="EMBL" id="EAR99280.1"/>
    </source>
</evidence>
<evidence type="ECO:0000256" key="1">
    <source>
        <dbReference type="SAM" id="Phobius"/>
    </source>
</evidence>
<proteinExistence type="predicted"/>
<keyword evidence="4" id="KW-1185">Reference proteome</keyword>
<feature type="transmembrane region" description="Helical" evidence="1">
    <location>
        <begin position="64"/>
        <end position="84"/>
    </location>
</feature>
<evidence type="ECO:0000256" key="2">
    <source>
        <dbReference type="SAM" id="SignalP"/>
    </source>
</evidence>
<gene>
    <name evidence="3" type="ORF">TTHERM_00628390</name>
</gene>
<dbReference type="InParanoid" id="Q23RV9"/>
<dbReference type="EMBL" id="GG662641">
    <property type="protein sequence ID" value="EAR99280.1"/>
    <property type="molecule type" value="Genomic_DNA"/>
</dbReference>
<feature type="signal peptide" evidence="2">
    <location>
        <begin position="1"/>
        <end position="21"/>
    </location>
</feature>
<sequence>MANYRPVEIAFLVLLLAFTAANIGTEGRYLMKRLEVCNNLNLDNCTQQKSTYLFGTFRNLTMKVFVDCINLGFIIASFFAVIFVKKEYAPNVSRGLFVIVLALSLMSLGCGIQSIDQEDTYNEQTFGPKLDLYCSAEAQYQNSTALYQAKRDQYNQALQIPANKQYIKAFQSGDKAMYIGARGYIDFAANYTQFADQTTLQQSQRLVALIDGEALLKQAKDQLDAAQPQVELAKRACPEITDFKNIYQRYRDSVVALVIINFVWAYSILLHAIFRWNIEQDDNRVKITGTATDLKLQEYKSNDLLKVPNTDIEMNAQNAM</sequence>
<dbReference type="Proteomes" id="UP000009168">
    <property type="component" value="Unassembled WGS sequence"/>
</dbReference>
<dbReference type="KEGG" id="tet:TTHERM_00628390"/>
<feature type="chain" id="PRO_5004201838" evidence="2">
    <location>
        <begin position="22"/>
        <end position="320"/>
    </location>
</feature>
<organism evidence="3 4">
    <name type="scientific">Tetrahymena thermophila (strain SB210)</name>
    <dbReference type="NCBI Taxonomy" id="312017"/>
    <lineage>
        <taxon>Eukaryota</taxon>
        <taxon>Sar</taxon>
        <taxon>Alveolata</taxon>
        <taxon>Ciliophora</taxon>
        <taxon>Intramacronucleata</taxon>
        <taxon>Oligohymenophorea</taxon>
        <taxon>Hymenostomatida</taxon>
        <taxon>Tetrahymenina</taxon>
        <taxon>Tetrahymenidae</taxon>
        <taxon>Tetrahymena</taxon>
    </lineage>
</organism>
<keyword evidence="2" id="KW-0732">Signal</keyword>
<dbReference type="AlphaFoldDB" id="Q23RV9"/>
<keyword evidence="1" id="KW-0472">Membrane</keyword>
<accession>Q23RV9</accession>
<dbReference type="RefSeq" id="XP_001019525.1">
    <property type="nucleotide sequence ID" value="XM_001019525.3"/>
</dbReference>